<protein>
    <submittedName>
        <fullName evidence="3">PIR Superfamily Protein</fullName>
    </submittedName>
</protein>
<feature type="transmembrane region" description="Helical" evidence="1">
    <location>
        <begin position="231"/>
        <end position="250"/>
    </location>
</feature>
<proteinExistence type="predicted"/>
<dbReference type="VEuPathDB" id="PlasmoDB:PocGH01_00128100"/>
<gene>
    <name evidence="3" type="ORF">POVCU1_078700</name>
    <name evidence="2" type="ORF">POVCU2_0070680</name>
</gene>
<keyword evidence="1" id="KW-1133">Transmembrane helix</keyword>
<keyword evidence="1" id="KW-0812">Transmembrane</keyword>
<evidence type="ECO:0000313" key="5">
    <source>
        <dbReference type="Proteomes" id="UP000078560"/>
    </source>
</evidence>
<organism evidence="3 4">
    <name type="scientific">Plasmodium ovale curtisi</name>
    <dbReference type="NCBI Taxonomy" id="864141"/>
    <lineage>
        <taxon>Eukaryota</taxon>
        <taxon>Sar</taxon>
        <taxon>Alveolata</taxon>
        <taxon>Apicomplexa</taxon>
        <taxon>Aconoidasida</taxon>
        <taxon>Haemosporida</taxon>
        <taxon>Plasmodiidae</taxon>
        <taxon>Plasmodium</taxon>
        <taxon>Plasmodium (Plasmodium)</taxon>
    </lineage>
</organism>
<reference evidence="4 5" key="2">
    <citation type="submission" date="2016-05" db="EMBL/GenBank/DDBJ databases">
        <authorList>
            <person name="Naeem Raeece"/>
        </authorList>
    </citation>
    <scope>NUCLEOTIDE SEQUENCE [LARGE SCALE GENOMIC DNA]</scope>
</reference>
<evidence type="ECO:0000313" key="4">
    <source>
        <dbReference type="Proteomes" id="UP000078546"/>
    </source>
</evidence>
<evidence type="ECO:0000313" key="3">
    <source>
        <dbReference type="EMBL" id="SBT02599.1"/>
    </source>
</evidence>
<evidence type="ECO:0000313" key="2">
    <source>
        <dbReference type="EMBL" id="SBS91892.1"/>
    </source>
</evidence>
<dbReference type="AlphaFoldDB" id="A0A1A8XD11"/>
<evidence type="ECO:0000256" key="1">
    <source>
        <dbReference type="SAM" id="Phobius"/>
    </source>
</evidence>
<reference evidence="3" key="1">
    <citation type="submission" date="2016-05" db="EMBL/GenBank/DDBJ databases">
        <authorList>
            <person name="Lavstsen T."/>
            <person name="Jespersen J.S."/>
        </authorList>
    </citation>
    <scope>NUCLEOTIDE SEQUENCE [LARGE SCALE GENOMIC DNA]</scope>
</reference>
<dbReference type="EMBL" id="FLQV01003556">
    <property type="protein sequence ID" value="SBT02599.1"/>
    <property type="molecule type" value="Genomic_DNA"/>
</dbReference>
<dbReference type="Proteomes" id="UP000078560">
    <property type="component" value="Unassembled WGS sequence"/>
</dbReference>
<name>A0A1A8XD11_PLAOA</name>
<keyword evidence="1" id="KW-0472">Membrane</keyword>
<accession>A0A1A8XD11</accession>
<dbReference type="EMBL" id="FLQU01001179">
    <property type="protein sequence ID" value="SBS91892.1"/>
    <property type="molecule type" value="Genomic_DNA"/>
</dbReference>
<sequence>MADISTSDFPSKNLYKILEESIDYNDINDYINNEGYETYAFSWSTSLKTKLESFLKSYISHALNDNPNKRCRDVFHILDDLTRKIKKSDNSEDLTYVEETIKSCIVSYVPLHGCDMSFRISVDDENIIENRKKIDDFMEDTIYINDKIEQINLSSHCTDIRNYVESQKRLLNLMLTHDNAKYADILTFYGKSRNDKLDNMIVEITCNSSKQDDDVTIPENSVELAASAGHISISLVFSLLGILIISFFAYNFTSFGPWLNTTLRKKGIFLKSFNAKENHEMLEDIPGITNTSVRSKGYNMLYHSLEES</sequence>
<dbReference type="Proteomes" id="UP000078546">
    <property type="component" value="Unassembled WGS sequence"/>
</dbReference>